<protein>
    <submittedName>
        <fullName evidence="2">Uncharacterized protein</fullName>
    </submittedName>
</protein>
<dbReference type="EMBL" id="GISG01093697">
    <property type="protein sequence ID" value="MBA4635148.1"/>
    <property type="molecule type" value="Transcribed_RNA"/>
</dbReference>
<evidence type="ECO:0000313" key="2">
    <source>
        <dbReference type="EMBL" id="MBA4635148.1"/>
    </source>
</evidence>
<dbReference type="PANTHER" id="PTHR34666:SF1">
    <property type="entry name" value="OS02G0554800 PROTEIN"/>
    <property type="match status" value="1"/>
</dbReference>
<dbReference type="PANTHER" id="PTHR34666">
    <property type="entry name" value="EXPRESSED PROTEIN"/>
    <property type="match status" value="1"/>
</dbReference>
<sequence length="189" mass="21366">MANDQDFTFPISDPTNSPIDSPPLWRLSPAASPTPSHSQQTPSSKLVDFHISQTENMAINYGGGTQRKSCSSVEGGGLLRRLRMGCGENDQDEEKMDMLWEDLNEEVTRKDRISKRTFNLHDYSRGGQNKLMELGCVPTSFRLVKNNDYDHNKKVVKNGKKPSVVLLMKAFRKLFLLHHSQQSSAKKRS</sequence>
<feature type="region of interest" description="Disordered" evidence="1">
    <location>
        <begin position="1"/>
        <end position="45"/>
    </location>
</feature>
<name>A0A7C9DCP5_OPUST</name>
<accession>A0A7C9DCP5</accession>
<reference evidence="2" key="2">
    <citation type="submission" date="2020-07" db="EMBL/GenBank/DDBJ databases">
        <authorList>
            <person name="Vera ALvarez R."/>
            <person name="Arias-Moreno D.M."/>
            <person name="Jimenez-Jacinto V."/>
            <person name="Jimenez-Bremont J.F."/>
            <person name="Swaminathan K."/>
            <person name="Moose S.P."/>
            <person name="Guerrero-Gonzalez M.L."/>
            <person name="Marino-Ramirez L."/>
            <person name="Landsman D."/>
            <person name="Rodriguez-Kessler M."/>
            <person name="Delgado-Sanchez P."/>
        </authorList>
    </citation>
    <scope>NUCLEOTIDE SEQUENCE</scope>
    <source>
        <tissue evidence="2">Cladode</tissue>
    </source>
</reference>
<evidence type="ECO:0000256" key="1">
    <source>
        <dbReference type="SAM" id="MobiDB-lite"/>
    </source>
</evidence>
<proteinExistence type="predicted"/>
<feature type="compositionally biased region" description="Low complexity" evidence="1">
    <location>
        <begin position="33"/>
        <end position="44"/>
    </location>
</feature>
<organism evidence="2">
    <name type="scientific">Opuntia streptacantha</name>
    <name type="common">Prickly pear cactus</name>
    <name type="synonym">Opuntia cardona</name>
    <dbReference type="NCBI Taxonomy" id="393608"/>
    <lineage>
        <taxon>Eukaryota</taxon>
        <taxon>Viridiplantae</taxon>
        <taxon>Streptophyta</taxon>
        <taxon>Embryophyta</taxon>
        <taxon>Tracheophyta</taxon>
        <taxon>Spermatophyta</taxon>
        <taxon>Magnoliopsida</taxon>
        <taxon>eudicotyledons</taxon>
        <taxon>Gunneridae</taxon>
        <taxon>Pentapetalae</taxon>
        <taxon>Caryophyllales</taxon>
        <taxon>Cactineae</taxon>
        <taxon>Cactaceae</taxon>
        <taxon>Opuntioideae</taxon>
        <taxon>Opuntia</taxon>
    </lineage>
</organism>
<dbReference type="AlphaFoldDB" id="A0A7C9DCP5"/>
<reference evidence="2" key="1">
    <citation type="journal article" date="2013" name="J. Plant Res.">
        <title>Effect of fungi and light on seed germination of three Opuntia species from semiarid lands of central Mexico.</title>
        <authorList>
            <person name="Delgado-Sanchez P."/>
            <person name="Jimenez-Bremont J.F."/>
            <person name="Guerrero-Gonzalez Mde L."/>
            <person name="Flores J."/>
        </authorList>
    </citation>
    <scope>NUCLEOTIDE SEQUENCE</scope>
    <source>
        <tissue evidence="2">Cladode</tissue>
    </source>
</reference>